<protein>
    <submittedName>
        <fullName evidence="1">Ribosome small subunit-dependent GTPase A</fullName>
    </submittedName>
</protein>
<reference evidence="1 2" key="1">
    <citation type="submission" date="2019-11" db="EMBL/GenBank/DDBJ databases">
        <title>Acidiferrimicrobium australis gen. nov., sp. nov., an acidophilic and obligately heterotrophic, member of the Actinobacteria that catalyses dissimilatory oxido- reduction of iron isolated from metal-rich acidic water in Chile.</title>
        <authorList>
            <person name="Gonzalez D."/>
            <person name="Huber K."/>
            <person name="Hedrich S."/>
            <person name="Rojas-Villalobos C."/>
            <person name="Quatrini R."/>
            <person name="Dinamarca M.A."/>
            <person name="Schwarz A."/>
            <person name="Canales C."/>
            <person name="Nancucheo I."/>
        </authorList>
    </citation>
    <scope>NUCLEOTIDE SEQUENCE [LARGE SCALE GENOMIC DNA]</scope>
    <source>
        <strain evidence="1 2">USS-CCA1</strain>
    </source>
</reference>
<proteinExistence type="predicted"/>
<comment type="caution">
    <text evidence="1">The sequence shown here is derived from an EMBL/GenBank/DDBJ whole genome shotgun (WGS) entry which is preliminary data.</text>
</comment>
<accession>A0ABW9QYU6</accession>
<dbReference type="EMBL" id="WJHE01001376">
    <property type="protein sequence ID" value="MST35035.1"/>
    <property type="molecule type" value="Genomic_DNA"/>
</dbReference>
<organism evidence="1 2">
    <name type="scientific">Acidiferrimicrobium australe</name>
    <dbReference type="NCBI Taxonomy" id="2664430"/>
    <lineage>
        <taxon>Bacteria</taxon>
        <taxon>Bacillati</taxon>
        <taxon>Actinomycetota</taxon>
        <taxon>Acidimicrobiia</taxon>
        <taxon>Acidimicrobiales</taxon>
        <taxon>Acidimicrobiaceae</taxon>
        <taxon>Acidiferrimicrobium</taxon>
    </lineage>
</organism>
<evidence type="ECO:0000313" key="2">
    <source>
        <dbReference type="Proteomes" id="UP000437736"/>
    </source>
</evidence>
<keyword evidence="2" id="KW-1185">Reference proteome</keyword>
<sequence>MPAASPDALIAYGWSARVAALFQSAVATGSDRPGRVTRVDRGAVAVVGGAGTEAL</sequence>
<dbReference type="Proteomes" id="UP000437736">
    <property type="component" value="Unassembled WGS sequence"/>
</dbReference>
<feature type="non-terminal residue" evidence="1">
    <location>
        <position position="55"/>
    </location>
</feature>
<evidence type="ECO:0000313" key="1">
    <source>
        <dbReference type="EMBL" id="MST35035.1"/>
    </source>
</evidence>
<gene>
    <name evidence="1" type="ORF">GHK86_20180</name>
</gene>
<name>A0ABW9QYU6_9ACTN</name>